<proteinExistence type="predicted"/>
<name>A0A1X0RK56_RHIZD</name>
<evidence type="ECO:0000313" key="1">
    <source>
        <dbReference type="EMBL" id="ORE12354.1"/>
    </source>
</evidence>
<accession>A0A1X0RK56</accession>
<dbReference type="AlphaFoldDB" id="A0A1X0RK56"/>
<dbReference type="VEuPathDB" id="FungiDB:BCV72DRAFT_236348"/>
<protein>
    <submittedName>
        <fullName evidence="1">Uncharacterized protein</fullName>
    </submittedName>
</protein>
<dbReference type="Proteomes" id="UP000242381">
    <property type="component" value="Unassembled WGS sequence"/>
</dbReference>
<gene>
    <name evidence="1" type="ORF">BCV71DRAFT_93111</name>
</gene>
<dbReference type="EMBL" id="KV921695">
    <property type="protein sequence ID" value="ORE12354.1"/>
    <property type="molecule type" value="Genomic_DNA"/>
</dbReference>
<organism evidence="1 2">
    <name type="scientific">Rhizopus microsporus</name>
    <dbReference type="NCBI Taxonomy" id="58291"/>
    <lineage>
        <taxon>Eukaryota</taxon>
        <taxon>Fungi</taxon>
        <taxon>Fungi incertae sedis</taxon>
        <taxon>Mucoromycota</taxon>
        <taxon>Mucoromycotina</taxon>
        <taxon>Mucoromycetes</taxon>
        <taxon>Mucorales</taxon>
        <taxon>Mucorineae</taxon>
        <taxon>Rhizopodaceae</taxon>
        <taxon>Rhizopus</taxon>
    </lineage>
</organism>
<reference evidence="1 2" key="1">
    <citation type="journal article" date="2016" name="Proc. Natl. Acad. Sci. U.S.A.">
        <title>Lipid metabolic changes in an early divergent fungus govern the establishment of a mutualistic symbiosis with endobacteria.</title>
        <authorList>
            <person name="Lastovetsky O.A."/>
            <person name="Gaspar M.L."/>
            <person name="Mondo S.J."/>
            <person name="LaButti K.M."/>
            <person name="Sandor L."/>
            <person name="Grigoriev I.V."/>
            <person name="Henry S.A."/>
            <person name="Pawlowska T.E."/>
        </authorList>
    </citation>
    <scope>NUCLEOTIDE SEQUENCE [LARGE SCALE GENOMIC DNA]</scope>
    <source>
        <strain evidence="1 2">ATCC 11559</strain>
    </source>
</reference>
<sequence length="238" mass="27414">MYKVGLNLRIHGIKESISTERTRAYLKCKQLASTAKNTTDEQRSFTIDQSEFKCINKVEYIKIDNSLLEPDGYSFSSTDNSLVTMTGTVGFKMDRFKFHFYNKYSALQEVSEDEQELRSSALMWLPRPYKVHTTEVDYKSGAQKIRRNLQRAKNSTEKSQQTTEIEASLSQLDISRARDVKEFKKCTMRTLNTEIFCGSSTFHHNELSKKGYMNDKNVDISTGFAQRKVGLQYLVSKA</sequence>
<evidence type="ECO:0000313" key="2">
    <source>
        <dbReference type="Proteomes" id="UP000242381"/>
    </source>
</evidence>